<dbReference type="EMBL" id="CP011454">
    <property type="protein sequence ID" value="AMW05816.1"/>
    <property type="molecule type" value="Genomic_DNA"/>
</dbReference>
<protein>
    <submittedName>
        <fullName evidence="1">Uncharacterized protein</fullName>
    </submittedName>
</protein>
<dbReference type="AlphaFoldDB" id="A0A143BLA3"/>
<evidence type="ECO:0000313" key="1">
    <source>
        <dbReference type="EMBL" id="AMW05816.1"/>
    </source>
</evidence>
<proteinExistence type="predicted"/>
<dbReference type="KEGG" id="gph:GEMMAAP_15470"/>
<reference evidence="1 2" key="2">
    <citation type="journal article" date="2016" name="Environ. Microbiol. Rep.">
        <title>Metagenomic evidence for the presence of phototrophic Gemmatimonadetes bacteria in diverse environments.</title>
        <authorList>
            <person name="Zeng Y."/>
            <person name="Baumbach J."/>
            <person name="Barbosa E.G."/>
            <person name="Azevedo V."/>
            <person name="Zhang C."/>
            <person name="Koblizek M."/>
        </authorList>
    </citation>
    <scope>NUCLEOTIDE SEQUENCE [LARGE SCALE GENOMIC DNA]</scope>
    <source>
        <strain evidence="1 2">AP64</strain>
    </source>
</reference>
<organism evidence="1 2">
    <name type="scientific">Gemmatimonas phototrophica</name>
    <dbReference type="NCBI Taxonomy" id="1379270"/>
    <lineage>
        <taxon>Bacteria</taxon>
        <taxon>Pseudomonadati</taxon>
        <taxon>Gemmatimonadota</taxon>
        <taxon>Gemmatimonadia</taxon>
        <taxon>Gemmatimonadales</taxon>
        <taxon>Gemmatimonadaceae</taxon>
        <taxon>Gemmatimonas</taxon>
    </lineage>
</organism>
<name>A0A143BLA3_9BACT</name>
<dbReference type="Proteomes" id="UP000076404">
    <property type="component" value="Chromosome"/>
</dbReference>
<accession>A0A143BLA3</accession>
<sequence length="86" mass="9807">MCFMDAVSQLPSTLRTRRLMGLIIALFVAIEKKTGRLNRPLSIHKSMATTKKRDEIQNWSGANLNMYSIRHDTSVTRLPNQCVQMA</sequence>
<evidence type="ECO:0000313" key="2">
    <source>
        <dbReference type="Proteomes" id="UP000076404"/>
    </source>
</evidence>
<reference evidence="1 2" key="1">
    <citation type="journal article" date="2014" name="Proc. Natl. Acad. Sci. U.S.A.">
        <title>Functional type 2 photosynthetic reaction centers found in the rare bacterial phylum Gemmatimonadetes.</title>
        <authorList>
            <person name="Zeng Y."/>
            <person name="Feng F."/>
            <person name="Medova H."/>
            <person name="Dean J."/>
            <person name="Koblizek M."/>
        </authorList>
    </citation>
    <scope>NUCLEOTIDE SEQUENCE [LARGE SCALE GENOMIC DNA]</scope>
    <source>
        <strain evidence="1 2">AP64</strain>
    </source>
</reference>
<keyword evidence="2" id="KW-1185">Reference proteome</keyword>
<gene>
    <name evidence="1" type="ORF">GEMMAAP_15470</name>
</gene>